<reference evidence="4" key="1">
    <citation type="submission" date="2013-12" db="EMBL/GenBank/DDBJ databases">
        <title>The Genome Sequence of Aphanomyces invadans NJM9701.</title>
        <authorList>
            <consortium name="The Broad Institute Genomics Platform"/>
            <person name="Russ C."/>
            <person name="Tyler B."/>
            <person name="van West P."/>
            <person name="Dieguez-Uribeondo J."/>
            <person name="Young S.K."/>
            <person name="Zeng Q."/>
            <person name="Gargeya S."/>
            <person name="Fitzgerald M."/>
            <person name="Abouelleil A."/>
            <person name="Alvarado L."/>
            <person name="Chapman S.B."/>
            <person name="Gainer-Dewar J."/>
            <person name="Goldberg J."/>
            <person name="Griggs A."/>
            <person name="Gujja S."/>
            <person name="Hansen M."/>
            <person name="Howarth C."/>
            <person name="Imamovic A."/>
            <person name="Ireland A."/>
            <person name="Larimer J."/>
            <person name="McCowan C."/>
            <person name="Murphy C."/>
            <person name="Pearson M."/>
            <person name="Poon T.W."/>
            <person name="Priest M."/>
            <person name="Roberts A."/>
            <person name="Saif S."/>
            <person name="Shea T."/>
            <person name="Sykes S."/>
            <person name="Wortman J."/>
            <person name="Nusbaum C."/>
            <person name="Birren B."/>
        </authorList>
    </citation>
    <scope>NUCLEOTIDE SEQUENCE [LARGE SCALE GENOMIC DNA]</scope>
    <source>
        <strain evidence="4">NJM9701</strain>
    </source>
</reference>
<gene>
    <name evidence="4" type="ORF">H310_08163</name>
</gene>
<dbReference type="Gene3D" id="2.30.29.30">
    <property type="entry name" value="Pleckstrin-homology domain (PH domain)/Phosphotyrosine-binding domain (PTB)"/>
    <property type="match status" value="1"/>
</dbReference>
<dbReference type="AlphaFoldDB" id="A0A024TZA4"/>
<dbReference type="OrthoDB" id="1434354at2759"/>
<dbReference type="InterPro" id="IPR001849">
    <property type="entry name" value="PH_domain"/>
</dbReference>
<accession>A0A024TZA4</accession>
<dbReference type="InterPro" id="IPR011993">
    <property type="entry name" value="PH-like_dom_sf"/>
</dbReference>
<evidence type="ECO:0000259" key="3">
    <source>
        <dbReference type="PROSITE" id="PS50191"/>
    </source>
</evidence>
<dbReference type="InterPro" id="IPR036865">
    <property type="entry name" value="CRAL-TRIO_dom_sf"/>
</dbReference>
<feature type="compositionally biased region" description="Pro residues" evidence="1">
    <location>
        <begin position="600"/>
        <end position="611"/>
    </location>
</feature>
<proteinExistence type="predicted"/>
<dbReference type="VEuPathDB" id="FungiDB:H310_08163"/>
<dbReference type="SUPFAM" id="SSF52087">
    <property type="entry name" value="CRAL/TRIO domain"/>
    <property type="match status" value="1"/>
</dbReference>
<dbReference type="CDD" id="cd00821">
    <property type="entry name" value="PH"/>
    <property type="match status" value="1"/>
</dbReference>
<dbReference type="GO" id="GO:0008526">
    <property type="term" value="F:phosphatidylinositol transfer activity"/>
    <property type="evidence" value="ECO:0007669"/>
    <property type="project" value="TreeGrafter"/>
</dbReference>
<feature type="domain" description="PH" evidence="2">
    <location>
        <begin position="310"/>
        <end position="409"/>
    </location>
</feature>
<feature type="compositionally biased region" description="Polar residues" evidence="1">
    <location>
        <begin position="471"/>
        <end position="484"/>
    </location>
</feature>
<dbReference type="EMBL" id="KI913967">
    <property type="protein sequence ID" value="ETV99485.1"/>
    <property type="molecule type" value="Genomic_DNA"/>
</dbReference>
<dbReference type="PROSITE" id="PS50191">
    <property type="entry name" value="CRAL_TRIO"/>
    <property type="match status" value="1"/>
</dbReference>
<dbReference type="PANTHER" id="PTHR45824">
    <property type="entry name" value="GH16843P"/>
    <property type="match status" value="1"/>
</dbReference>
<dbReference type="eggNOG" id="ENOG502RMV1">
    <property type="taxonomic scope" value="Eukaryota"/>
</dbReference>
<dbReference type="Gene3D" id="3.40.525.10">
    <property type="entry name" value="CRAL-TRIO lipid binding domain"/>
    <property type="match status" value="1"/>
</dbReference>
<feature type="region of interest" description="Disordered" evidence="1">
    <location>
        <begin position="519"/>
        <end position="611"/>
    </location>
</feature>
<name>A0A024TZA4_9STRA</name>
<sequence>MYSPSAGSALTALQHAVALPDAFSTQEYVRALRRNHDDVTKAAVQLRAKHAWLKTNQFDNLSLAKPSIQREVKKQYLQVLHNATDKCKCPVVVFSVSKFHPSQSSDKLVAGREQCTDHGGASLVDESTSTFEDARRLIVYMVTLAVELMEDENAPGIVYLIDMDGVSTNVVTEGSVHIELLRMLKEYYPETVQFCFVVNFSTNTFVQQATAYVLKSLGISERTHAKIKFIKDVRELHPYFNAPALPQAYGGAYKLMPAATWMEIQADMEGLDLDDLPAEEESTYMTKQARELNGMQYAACSVSEVVEMNTTVLRGTLWRNKSGISWVKMYAVLRPDALLLYEDIKGAMPMVIIPVNHDVAIAAAQFDNAPRGTFGFRVDVEGVPGGHLLAAATEKERGNWLQDIQMGIQAFQDLHAREVYDEERRIRMDQEFEKLNMIDFSTELPVQPLPPRASPSIVGTSQEAPFLPAASPTTNRQPATQPSRGTHAVGGTFDAFEGLALSTPPSQMYVGQVAPARFGQNAQPNHLPPQQQIQFGQPPQLNPTLPYPQGYGQSPQQAYAPQPLHSSQSHMYPPQQQGHPQHGLATHGFPSQRPQHPQFAYPPPPPNARMY</sequence>
<dbReference type="PANTHER" id="PTHR45824:SF29">
    <property type="entry name" value="GH16843P"/>
    <property type="match status" value="1"/>
</dbReference>
<dbReference type="Pfam" id="PF00169">
    <property type="entry name" value="PH"/>
    <property type="match status" value="1"/>
</dbReference>
<evidence type="ECO:0000313" key="4">
    <source>
        <dbReference type="EMBL" id="ETV99485.1"/>
    </source>
</evidence>
<dbReference type="SMART" id="SM00233">
    <property type="entry name" value="PH"/>
    <property type="match status" value="1"/>
</dbReference>
<evidence type="ECO:0000256" key="1">
    <source>
        <dbReference type="SAM" id="MobiDB-lite"/>
    </source>
</evidence>
<protein>
    <recommendedName>
        <fullName evidence="5">PH domain-containing protein</fullName>
    </recommendedName>
</protein>
<feature type="compositionally biased region" description="Low complexity" evidence="1">
    <location>
        <begin position="573"/>
        <end position="583"/>
    </location>
</feature>
<evidence type="ECO:0000259" key="2">
    <source>
        <dbReference type="PROSITE" id="PS50003"/>
    </source>
</evidence>
<feature type="compositionally biased region" description="Low complexity" evidence="1">
    <location>
        <begin position="528"/>
        <end position="539"/>
    </location>
</feature>
<feature type="region of interest" description="Disordered" evidence="1">
    <location>
        <begin position="465"/>
        <end position="490"/>
    </location>
</feature>
<dbReference type="Pfam" id="PF00650">
    <property type="entry name" value="CRAL_TRIO"/>
    <property type="match status" value="1"/>
</dbReference>
<dbReference type="RefSeq" id="XP_008872041.1">
    <property type="nucleotide sequence ID" value="XM_008873819.1"/>
</dbReference>
<dbReference type="CDD" id="cd00170">
    <property type="entry name" value="SEC14"/>
    <property type="match status" value="1"/>
</dbReference>
<dbReference type="InterPro" id="IPR052578">
    <property type="entry name" value="PI_Transfer_CRAL-TRIO"/>
</dbReference>
<feature type="compositionally biased region" description="Low complexity" evidence="1">
    <location>
        <begin position="547"/>
        <end position="560"/>
    </location>
</feature>
<organism evidence="4">
    <name type="scientific">Aphanomyces invadans</name>
    <dbReference type="NCBI Taxonomy" id="157072"/>
    <lineage>
        <taxon>Eukaryota</taxon>
        <taxon>Sar</taxon>
        <taxon>Stramenopiles</taxon>
        <taxon>Oomycota</taxon>
        <taxon>Saprolegniomycetes</taxon>
        <taxon>Saprolegniales</taxon>
        <taxon>Verrucalvaceae</taxon>
        <taxon>Aphanomyces</taxon>
    </lineage>
</organism>
<feature type="domain" description="CRAL-TRIO" evidence="3">
    <location>
        <begin position="68"/>
        <end position="257"/>
    </location>
</feature>
<dbReference type="GeneID" id="20085213"/>
<dbReference type="InterPro" id="IPR001251">
    <property type="entry name" value="CRAL-TRIO_dom"/>
</dbReference>
<dbReference type="PROSITE" id="PS50003">
    <property type="entry name" value="PH_DOMAIN"/>
    <property type="match status" value="1"/>
</dbReference>
<dbReference type="SUPFAM" id="SSF50729">
    <property type="entry name" value="PH domain-like"/>
    <property type="match status" value="1"/>
</dbReference>
<dbReference type="STRING" id="157072.A0A024TZA4"/>
<evidence type="ECO:0008006" key="5">
    <source>
        <dbReference type="Google" id="ProtNLM"/>
    </source>
</evidence>